<evidence type="ECO:0000256" key="3">
    <source>
        <dbReference type="ARBA" id="ARBA00023157"/>
    </source>
</evidence>
<dbReference type="Pfam" id="PF08534">
    <property type="entry name" value="Redoxin"/>
    <property type="match status" value="1"/>
</dbReference>
<dbReference type="GO" id="GO:0016853">
    <property type="term" value="F:isomerase activity"/>
    <property type="evidence" value="ECO:0007669"/>
    <property type="project" value="UniProtKB-KW"/>
</dbReference>
<dbReference type="PROSITE" id="PS51352">
    <property type="entry name" value="THIOREDOXIN_2"/>
    <property type="match status" value="1"/>
</dbReference>
<keyword evidence="5" id="KW-0812">Transmembrane</keyword>
<keyword evidence="2" id="KW-0201">Cytochrome c-type biogenesis</keyword>
<keyword evidence="5" id="KW-0472">Membrane</keyword>
<organism evidence="7 8">
    <name type="scientific">Halopseudomonas yangmingensis</name>
    <dbReference type="NCBI Taxonomy" id="1720063"/>
    <lineage>
        <taxon>Bacteria</taxon>
        <taxon>Pseudomonadati</taxon>
        <taxon>Pseudomonadota</taxon>
        <taxon>Gammaproteobacteria</taxon>
        <taxon>Pseudomonadales</taxon>
        <taxon>Pseudomonadaceae</taxon>
        <taxon>Halopseudomonas</taxon>
    </lineage>
</organism>
<evidence type="ECO:0000256" key="5">
    <source>
        <dbReference type="SAM" id="Phobius"/>
    </source>
</evidence>
<dbReference type="InterPro" id="IPR050553">
    <property type="entry name" value="Thioredoxin_ResA/DsbE_sf"/>
</dbReference>
<dbReference type="GO" id="GO:0015036">
    <property type="term" value="F:disulfide oxidoreductase activity"/>
    <property type="evidence" value="ECO:0007669"/>
    <property type="project" value="UniProtKB-ARBA"/>
</dbReference>
<dbReference type="PROSITE" id="PS00194">
    <property type="entry name" value="THIOREDOXIN_1"/>
    <property type="match status" value="1"/>
</dbReference>
<dbReference type="Proteomes" id="UP000243629">
    <property type="component" value="Unassembled WGS sequence"/>
</dbReference>
<gene>
    <name evidence="7" type="ORF">SAMN05216217_108120</name>
</gene>
<feature type="transmembrane region" description="Helical" evidence="5">
    <location>
        <begin position="43"/>
        <end position="61"/>
    </location>
</feature>
<keyword evidence="4" id="KW-0676">Redox-active center</keyword>
<dbReference type="InterPro" id="IPR017937">
    <property type="entry name" value="Thioredoxin_CS"/>
</dbReference>
<dbReference type="GO" id="GO:0030313">
    <property type="term" value="C:cell envelope"/>
    <property type="evidence" value="ECO:0007669"/>
    <property type="project" value="UniProtKB-SubCell"/>
</dbReference>
<feature type="domain" description="Thioredoxin" evidence="6">
    <location>
        <begin position="130"/>
        <end position="267"/>
    </location>
</feature>
<protein>
    <submittedName>
        <fullName evidence="7">Thiol-disulfide isomerase or thioredoxin</fullName>
    </submittedName>
</protein>
<keyword evidence="7" id="KW-0413">Isomerase</keyword>
<evidence type="ECO:0000256" key="4">
    <source>
        <dbReference type="ARBA" id="ARBA00023284"/>
    </source>
</evidence>
<dbReference type="InterPro" id="IPR013740">
    <property type="entry name" value="Redoxin"/>
</dbReference>
<dbReference type="GO" id="GO:0017004">
    <property type="term" value="P:cytochrome complex assembly"/>
    <property type="evidence" value="ECO:0007669"/>
    <property type="project" value="UniProtKB-KW"/>
</dbReference>
<dbReference type="RefSeq" id="WP_093475885.1">
    <property type="nucleotide sequence ID" value="NZ_FOUI01000008.1"/>
</dbReference>
<keyword evidence="5" id="KW-1133">Transmembrane helix</keyword>
<evidence type="ECO:0000313" key="7">
    <source>
        <dbReference type="EMBL" id="SFM58431.1"/>
    </source>
</evidence>
<feature type="transmembrane region" description="Helical" evidence="5">
    <location>
        <begin position="6"/>
        <end position="31"/>
    </location>
</feature>
<dbReference type="GO" id="GO:0008961">
    <property type="term" value="F:phosphatidylglycerol-prolipoprotein diacylglyceryl transferase activity"/>
    <property type="evidence" value="ECO:0007669"/>
    <property type="project" value="InterPro"/>
</dbReference>
<dbReference type="InterPro" id="IPR036249">
    <property type="entry name" value="Thioredoxin-like_sf"/>
</dbReference>
<dbReference type="GO" id="GO:0042158">
    <property type="term" value="P:lipoprotein biosynthetic process"/>
    <property type="evidence" value="ECO:0007669"/>
    <property type="project" value="InterPro"/>
</dbReference>
<accession>A0A1I4S201</accession>
<evidence type="ECO:0000256" key="1">
    <source>
        <dbReference type="ARBA" id="ARBA00004196"/>
    </source>
</evidence>
<reference evidence="8" key="1">
    <citation type="submission" date="2016-10" db="EMBL/GenBank/DDBJ databases">
        <authorList>
            <person name="Varghese N."/>
            <person name="Submissions S."/>
        </authorList>
    </citation>
    <scope>NUCLEOTIDE SEQUENCE [LARGE SCALE GENOMIC DNA]</scope>
    <source>
        <strain evidence="8">DSM 24213</strain>
    </source>
</reference>
<keyword evidence="8" id="KW-1185">Reference proteome</keyword>
<dbReference type="OrthoDB" id="9799347at2"/>
<feature type="transmembrane region" description="Helical" evidence="5">
    <location>
        <begin position="109"/>
        <end position="127"/>
    </location>
</feature>
<dbReference type="CDD" id="cd02966">
    <property type="entry name" value="TlpA_like_family"/>
    <property type="match status" value="1"/>
</dbReference>
<dbReference type="SUPFAM" id="SSF52833">
    <property type="entry name" value="Thioredoxin-like"/>
    <property type="match status" value="1"/>
</dbReference>
<feature type="transmembrane region" description="Helical" evidence="5">
    <location>
        <begin position="81"/>
        <end position="100"/>
    </location>
</feature>
<dbReference type="EMBL" id="FOUI01000008">
    <property type="protein sequence ID" value="SFM58431.1"/>
    <property type="molecule type" value="Genomic_DNA"/>
</dbReference>
<evidence type="ECO:0000256" key="2">
    <source>
        <dbReference type="ARBA" id="ARBA00022748"/>
    </source>
</evidence>
<sequence>MLTLDIGLLAVPINRALLLLSFGVALLVGWLSGRRRGGNPEPALFAMLFGGLIAARLGFVLQYAGHYADSWWGWLDIRDGGFSLGFGVLGVLLVGLWQYWRRVALRRPLLLASASGLLLWLALLGSLNQLQRSQQLPDFTLHDLQGAPVSLRGDFSQPLVINLWASWCPPCRREMPVLAEAQQRYPQVDILLVNQGEQAEEVRRYLQREGLALDNLLLDPGNRLGEFAGSRMLPTTLFFSAAGRLVNVHLGELSSATLARDIAHLETQGSL</sequence>
<proteinExistence type="predicted"/>
<keyword evidence="3" id="KW-1015">Disulfide bond</keyword>
<dbReference type="Gene3D" id="3.40.30.10">
    <property type="entry name" value="Glutaredoxin"/>
    <property type="match status" value="1"/>
</dbReference>
<evidence type="ECO:0000259" key="6">
    <source>
        <dbReference type="PROSITE" id="PS51352"/>
    </source>
</evidence>
<dbReference type="AlphaFoldDB" id="A0A1I4S201"/>
<dbReference type="GO" id="GO:0005886">
    <property type="term" value="C:plasma membrane"/>
    <property type="evidence" value="ECO:0007669"/>
    <property type="project" value="InterPro"/>
</dbReference>
<dbReference type="PANTHER" id="PTHR42852">
    <property type="entry name" value="THIOL:DISULFIDE INTERCHANGE PROTEIN DSBE"/>
    <property type="match status" value="1"/>
</dbReference>
<dbReference type="PANTHER" id="PTHR42852:SF6">
    <property type="entry name" value="THIOL:DISULFIDE INTERCHANGE PROTEIN DSBE"/>
    <property type="match status" value="1"/>
</dbReference>
<comment type="subcellular location">
    <subcellularLocation>
        <location evidence="1">Cell envelope</location>
    </subcellularLocation>
</comment>
<dbReference type="STRING" id="1720063.SAMN05216217_108120"/>
<dbReference type="InterPro" id="IPR013766">
    <property type="entry name" value="Thioredoxin_domain"/>
</dbReference>
<name>A0A1I4S201_9GAMM</name>
<evidence type="ECO:0000313" key="8">
    <source>
        <dbReference type="Proteomes" id="UP000243629"/>
    </source>
</evidence>